<proteinExistence type="inferred from homology"/>
<dbReference type="Proteomes" id="UP001187531">
    <property type="component" value="Unassembled WGS sequence"/>
</dbReference>
<dbReference type="InterPro" id="IPR019734">
    <property type="entry name" value="TPR_rpt"/>
</dbReference>
<keyword evidence="3" id="KW-1133">Transmembrane helix</keyword>
<dbReference type="Gene3D" id="1.25.40.10">
    <property type="entry name" value="Tetratricopeptide repeat domain"/>
    <property type="match status" value="1"/>
</dbReference>
<gene>
    <name evidence="4" type="ORF">QYM36_014028</name>
</gene>
<comment type="caution">
    <text evidence="4">The sequence shown here is derived from an EMBL/GenBank/DDBJ whole genome shotgun (WGS) entry which is preliminary data.</text>
</comment>
<dbReference type="SMART" id="SM00028">
    <property type="entry name" value="TPR"/>
    <property type="match status" value="2"/>
</dbReference>
<dbReference type="GO" id="GO:0017148">
    <property type="term" value="P:negative regulation of translation"/>
    <property type="evidence" value="ECO:0007669"/>
    <property type="project" value="TreeGrafter"/>
</dbReference>
<dbReference type="GO" id="GO:0005737">
    <property type="term" value="C:cytoplasm"/>
    <property type="evidence" value="ECO:0007669"/>
    <property type="project" value="UniProtKB-SubCell"/>
</dbReference>
<organism evidence="4 5">
    <name type="scientific">Artemia franciscana</name>
    <name type="common">Brine shrimp</name>
    <name type="synonym">Artemia sanfranciscana</name>
    <dbReference type="NCBI Taxonomy" id="6661"/>
    <lineage>
        <taxon>Eukaryota</taxon>
        <taxon>Metazoa</taxon>
        <taxon>Ecdysozoa</taxon>
        <taxon>Arthropoda</taxon>
        <taxon>Crustacea</taxon>
        <taxon>Branchiopoda</taxon>
        <taxon>Anostraca</taxon>
        <taxon>Artemiidae</taxon>
        <taxon>Artemia</taxon>
    </lineage>
</organism>
<dbReference type="GO" id="GO:0031047">
    <property type="term" value="P:regulatory ncRNA-mediated gene silencing"/>
    <property type="evidence" value="ECO:0007669"/>
    <property type="project" value="UniProtKB-UniRule"/>
</dbReference>
<evidence type="ECO:0000313" key="4">
    <source>
        <dbReference type="EMBL" id="KAK2708284.1"/>
    </source>
</evidence>
<comment type="subcellular location">
    <subcellularLocation>
        <location evidence="2">Cytoplasm</location>
    </subcellularLocation>
    <subcellularLocation>
        <location evidence="2">Nucleus</location>
    </subcellularLocation>
</comment>
<keyword evidence="3" id="KW-0472">Membrane</keyword>
<protein>
    <recommendedName>
        <fullName evidence="2">CCR4-NOT transcription complex subunit 10</fullName>
    </recommendedName>
</protein>
<dbReference type="InterPro" id="IPR039740">
    <property type="entry name" value="CNOT10"/>
</dbReference>
<reference evidence="4" key="1">
    <citation type="submission" date="2023-07" db="EMBL/GenBank/DDBJ databases">
        <title>Chromosome-level genome assembly of Artemia franciscana.</title>
        <authorList>
            <person name="Jo E."/>
        </authorList>
    </citation>
    <scope>NUCLEOTIDE SEQUENCE</scope>
    <source>
        <tissue evidence="4">Whole body</tissue>
    </source>
</reference>
<feature type="non-terminal residue" evidence="4">
    <location>
        <position position="444"/>
    </location>
</feature>
<evidence type="ECO:0000256" key="1">
    <source>
        <dbReference type="ARBA" id="ARBA00010080"/>
    </source>
</evidence>
<keyword evidence="2" id="KW-0805">Transcription regulation</keyword>
<keyword evidence="3" id="KW-0812">Transmembrane</keyword>
<feature type="transmembrane region" description="Helical" evidence="3">
    <location>
        <begin position="7"/>
        <end position="29"/>
    </location>
</feature>
<name>A0AA88KZV1_ARTSF</name>
<evidence type="ECO:0000256" key="2">
    <source>
        <dbReference type="RuleBase" id="RU367083"/>
    </source>
</evidence>
<dbReference type="AlphaFoldDB" id="A0AA88KZV1"/>
<comment type="similarity">
    <text evidence="1 2">Belongs to the CNOT10 family.</text>
</comment>
<keyword evidence="2" id="KW-0804">Transcription</keyword>
<keyword evidence="2" id="KW-0810">Translation regulation</keyword>
<accession>A0AA88KZV1</accession>
<dbReference type="PANTHER" id="PTHR12979">
    <property type="entry name" value="CCR4-NOT TRANSCRIPTION COMPLEX SUBUNIT 10"/>
    <property type="match status" value="1"/>
</dbReference>
<dbReference type="EMBL" id="JAVRJZ010000018">
    <property type="protein sequence ID" value="KAK2708284.1"/>
    <property type="molecule type" value="Genomic_DNA"/>
</dbReference>
<dbReference type="GO" id="GO:0005634">
    <property type="term" value="C:nucleus"/>
    <property type="evidence" value="ECO:0007669"/>
    <property type="project" value="UniProtKB-SubCell"/>
</dbReference>
<dbReference type="GO" id="GO:0006402">
    <property type="term" value="P:mRNA catabolic process"/>
    <property type="evidence" value="ECO:0007669"/>
    <property type="project" value="TreeGrafter"/>
</dbReference>
<comment type="function">
    <text evidence="2">Component of the CCR4-NOT complex which is one of the major cellular mRNA deadenylases and is linked to various cellular processes including bulk mRNA degradation, miRNA-mediated repression, translational repression during translational initiation and general transcription regulation.</text>
</comment>
<keyword evidence="2" id="KW-0943">RNA-mediated gene silencing</keyword>
<dbReference type="SUPFAM" id="SSF48452">
    <property type="entry name" value="TPR-like"/>
    <property type="match status" value="1"/>
</dbReference>
<dbReference type="PANTHER" id="PTHR12979:SF5">
    <property type="entry name" value="CCR4-NOT TRANSCRIPTION COMPLEX SUBUNIT 10"/>
    <property type="match status" value="1"/>
</dbReference>
<keyword evidence="5" id="KW-1185">Reference proteome</keyword>
<dbReference type="InterPro" id="IPR011990">
    <property type="entry name" value="TPR-like_helical_dom_sf"/>
</dbReference>
<keyword evidence="2" id="KW-0539">Nucleus</keyword>
<evidence type="ECO:0000313" key="5">
    <source>
        <dbReference type="Proteomes" id="UP001187531"/>
    </source>
</evidence>
<dbReference type="GO" id="GO:0030014">
    <property type="term" value="C:CCR4-NOT complex"/>
    <property type="evidence" value="ECO:0007669"/>
    <property type="project" value="UniProtKB-UniRule"/>
</dbReference>
<sequence length="444" mass="50219">CRAHGFLSLIHVVVIVVDFVGSLPILTAFGCDFLAPESCKVQDCQFLLFNYALIQFHITAYSSSYKILSFLTQHDIDVQLKFNCYALLGECLLKMSRGEECMQVIDRYFSETSQGRSIQEGEVSFSKLEIQLRIQKLKACLMEKNLNEAEKIMKELLDAEADGTLLSHLISNVEYVQNNFDVSLSLLGQVSNVPSNYSKTGMSYTVIYLNNLGCLFYNLGKTNLAALHFQKALIENQSLLKALPDGDAENRLAKIPLPLISANLYFEILYNLGVSLLHCGKAKEAFACFYDCRLKYKDDPQLWLRLAESCIQFIKPENKEDFQLNEKRKNLVKGVIGTGSLRRLILNSKISSITKNMEKVVDGMDIGSALGYINKSIQLSDDFYNKSTEKENKFRARPAYPIEKAEDHPNFEAESGSRAWVHDPALYTPISTLEMVLERSRVKI</sequence>
<evidence type="ECO:0000256" key="3">
    <source>
        <dbReference type="SAM" id="Phobius"/>
    </source>
</evidence>
<keyword evidence="2" id="KW-0963">Cytoplasm</keyword>
<feature type="non-terminal residue" evidence="4">
    <location>
        <position position="1"/>
    </location>
</feature>